<reference evidence="1 2" key="1">
    <citation type="submission" date="2018-07" db="EMBL/GenBank/DDBJ databases">
        <title>Genomic Encyclopedia of Type Strains, Phase IV (KMG-IV): sequencing the most valuable type-strain genomes for metagenomic binning, comparative biology and taxonomic classification.</title>
        <authorList>
            <person name="Goeker M."/>
        </authorList>
    </citation>
    <scope>NUCLEOTIDE SEQUENCE [LARGE SCALE GENOMIC DNA]</scope>
    <source>
        <strain evidence="1 2">DSM 21634</strain>
    </source>
</reference>
<accession>A0A368XRL5</accession>
<dbReference type="AlphaFoldDB" id="A0A368XRL5"/>
<comment type="caution">
    <text evidence="1">The sequence shown here is derived from an EMBL/GenBank/DDBJ whole genome shotgun (WGS) entry which is preliminary data.</text>
</comment>
<sequence>MNKLHTELQRLYLVREPALPGAPSPPAALVGPDGQVRALVIELTRTPDWDVLSRVWQGVQAELDLPAPAIAVSGTDALQLWFSLAEPVTAEQGHAFLEGLRQRFLADVDARRVRLLPTPDLQHTVQPVPAAQPATGNWSAFLAPDLAPVFGDTPWLDIPPNEEGQASLLRGIAVTGQAAFEAALQALAAPVEPAVQAAPAPPPQAPAQPPAMAAAGDPVRFLRRVMDDESVPMALRIEAAKALLPHSGQRG</sequence>
<dbReference type="EMBL" id="QPJK01000005">
    <property type="protein sequence ID" value="RCW70582.1"/>
    <property type="molecule type" value="Genomic_DNA"/>
</dbReference>
<dbReference type="OrthoDB" id="8756642at2"/>
<protein>
    <submittedName>
        <fullName evidence="1">Uncharacterized protein</fullName>
    </submittedName>
</protein>
<keyword evidence="2" id="KW-1185">Reference proteome</keyword>
<evidence type="ECO:0000313" key="2">
    <source>
        <dbReference type="Proteomes" id="UP000252884"/>
    </source>
</evidence>
<name>A0A368XRL5_9BURK</name>
<proteinExistence type="predicted"/>
<dbReference type="RefSeq" id="WP_114469495.1">
    <property type="nucleotide sequence ID" value="NZ_QPJK01000005.1"/>
</dbReference>
<evidence type="ECO:0000313" key="1">
    <source>
        <dbReference type="EMBL" id="RCW70582.1"/>
    </source>
</evidence>
<gene>
    <name evidence="1" type="ORF">DES41_105525</name>
</gene>
<dbReference type="Proteomes" id="UP000252884">
    <property type="component" value="Unassembled WGS sequence"/>
</dbReference>
<organism evidence="1 2">
    <name type="scientific">Pseudorhodoferax soli</name>
    <dbReference type="NCBI Taxonomy" id="545864"/>
    <lineage>
        <taxon>Bacteria</taxon>
        <taxon>Pseudomonadati</taxon>
        <taxon>Pseudomonadota</taxon>
        <taxon>Betaproteobacteria</taxon>
        <taxon>Burkholderiales</taxon>
        <taxon>Comamonadaceae</taxon>
    </lineage>
</organism>